<dbReference type="RefSeq" id="WP_379154006.1">
    <property type="nucleotide sequence ID" value="NZ_JBHSRJ010000004.1"/>
</dbReference>
<evidence type="ECO:0000259" key="1">
    <source>
        <dbReference type="Pfam" id="PF00730"/>
    </source>
</evidence>
<dbReference type="NCBIfam" id="TIGR03252">
    <property type="entry name" value="HhH-GPD-type base excision DNA repair protein"/>
    <property type="match status" value="1"/>
</dbReference>
<dbReference type="EMBL" id="JBHSRJ010000004">
    <property type="protein sequence ID" value="MFC6043715.1"/>
    <property type="molecule type" value="Genomic_DNA"/>
</dbReference>
<dbReference type="InterPro" id="IPR011257">
    <property type="entry name" value="DNA_glycosylase"/>
</dbReference>
<proteinExistence type="predicted"/>
<organism evidence="2 3">
    <name type="scientific">Nocardioides hankookensis</name>
    <dbReference type="NCBI Taxonomy" id="443157"/>
    <lineage>
        <taxon>Bacteria</taxon>
        <taxon>Bacillati</taxon>
        <taxon>Actinomycetota</taxon>
        <taxon>Actinomycetes</taxon>
        <taxon>Propionibacteriales</taxon>
        <taxon>Nocardioidaceae</taxon>
        <taxon>Nocardioides</taxon>
    </lineage>
</organism>
<dbReference type="Gene3D" id="1.10.340.30">
    <property type="entry name" value="Hypothetical protein, domain 2"/>
    <property type="match status" value="1"/>
</dbReference>
<evidence type="ECO:0000313" key="3">
    <source>
        <dbReference type="Proteomes" id="UP001596135"/>
    </source>
</evidence>
<accession>A0ABW1LIB2</accession>
<protein>
    <submittedName>
        <fullName evidence="2">HhH-GPD-type base excision DNA repair protein</fullName>
    </submittedName>
</protein>
<keyword evidence="3" id="KW-1185">Reference proteome</keyword>
<dbReference type="Pfam" id="PF00730">
    <property type="entry name" value="HhH-GPD"/>
    <property type="match status" value="1"/>
</dbReference>
<dbReference type="SUPFAM" id="SSF48150">
    <property type="entry name" value="DNA-glycosylase"/>
    <property type="match status" value="1"/>
</dbReference>
<name>A0ABW1LIB2_9ACTN</name>
<dbReference type="InterPro" id="IPR003265">
    <property type="entry name" value="HhH-GPD_domain"/>
</dbReference>
<sequence length="194" mass="21174">MATIHITGDEHADQVLSDDPFALLVGMMLDQQYPMEHAFRGPAKVLDRFGTLDPARIAAADPESFTALCSTPPAIHRFPGSMTARLQELARIVEDEYDGHAERIWTEAVDGRDLLKRMQALPGFGKQKAQIFVALLAKQLDVRPDGWEAAVGAYAEDGYRSVADVVDGASLQKVRDYKKEKKAAAKAMSSSVSG</sequence>
<comment type="caution">
    <text evidence="2">The sequence shown here is derived from an EMBL/GenBank/DDBJ whole genome shotgun (WGS) entry which is preliminary data.</text>
</comment>
<reference evidence="3" key="1">
    <citation type="journal article" date="2019" name="Int. J. Syst. Evol. Microbiol.">
        <title>The Global Catalogue of Microorganisms (GCM) 10K type strain sequencing project: providing services to taxonomists for standard genome sequencing and annotation.</title>
        <authorList>
            <consortium name="The Broad Institute Genomics Platform"/>
            <consortium name="The Broad Institute Genome Sequencing Center for Infectious Disease"/>
            <person name="Wu L."/>
            <person name="Ma J."/>
        </authorList>
    </citation>
    <scope>NUCLEOTIDE SEQUENCE [LARGE SCALE GENOMIC DNA]</scope>
    <source>
        <strain evidence="3">CCUG 54522</strain>
    </source>
</reference>
<evidence type="ECO:0000313" key="2">
    <source>
        <dbReference type="EMBL" id="MFC6043715.1"/>
    </source>
</evidence>
<feature type="domain" description="HhH-GPD" evidence="1">
    <location>
        <begin position="25"/>
        <end position="180"/>
    </location>
</feature>
<gene>
    <name evidence="2" type="ORF">ACFPYL_11545</name>
</gene>
<dbReference type="Proteomes" id="UP001596135">
    <property type="component" value="Unassembled WGS sequence"/>
</dbReference>
<dbReference type="InterPro" id="IPR017658">
    <property type="entry name" value="HhH-GPD_base_excis"/>
</dbReference>